<feature type="compositionally biased region" description="Polar residues" evidence="2">
    <location>
        <begin position="422"/>
        <end position="437"/>
    </location>
</feature>
<dbReference type="InterPro" id="IPR003615">
    <property type="entry name" value="HNH_nuc"/>
</dbReference>
<dbReference type="Proteomes" id="UP001500363">
    <property type="component" value="Unassembled WGS sequence"/>
</dbReference>
<dbReference type="Pfam" id="PF02720">
    <property type="entry name" value="DUF222"/>
    <property type="match status" value="1"/>
</dbReference>
<dbReference type="Gene3D" id="1.10.30.50">
    <property type="match status" value="1"/>
</dbReference>
<dbReference type="Pfam" id="PF01844">
    <property type="entry name" value="HNH"/>
    <property type="match status" value="1"/>
</dbReference>
<keyword evidence="5" id="KW-1185">Reference proteome</keyword>
<proteinExistence type="inferred from homology"/>
<sequence length="461" mass="48967">MSGSEMLTALDDVQAQLDRLRTYRLELLAAIDSNGHATEIGARDTVQLISTRHRLDHTAVRRDLRLALALPKYKEVHAALNEPEDSAQLDPDSTPDDPACVPPDQSTPDDPACVHSHQGGPVPRARINPGQADAIVTALERIPSSAQVPVDDLVVAERALVTAAEVLCPAELRLLGKRVRDTLDTDGIEPNEARALASENLWLKRGDLGVEFGGYLAGEHAELVQTLVFAGAKPHKTHDGRRDPRSRGRRQADALVAVLTTAAATGTAAPPHGGIKPHVTVTIGLDALTTGTGTGSLASGATLSAATVRRIACDAGVIPMILGTNSEPLDVGTEHRFVTPAIRHALNVRDQGCIVCSAPPAMCDAHHLTHWVDGGETSLTNLALLCKRHHIDVHQGHWTLTTHTGRPTTTLPPWTTPAPHRSLSTTPAPHRPLSTTPAPHRPSGTSSTPPRPPPPRSQPAT</sequence>
<feature type="region of interest" description="Disordered" evidence="2">
    <location>
        <begin position="84"/>
        <end position="124"/>
    </location>
</feature>
<name>A0ABP4KWH7_9ACTN</name>
<protein>
    <recommendedName>
        <fullName evidence="3">HNH nuclease domain-containing protein</fullName>
    </recommendedName>
</protein>
<comment type="caution">
    <text evidence="4">The sequence shown here is derived from an EMBL/GenBank/DDBJ whole genome shotgun (WGS) entry which is preliminary data.</text>
</comment>
<feature type="compositionally biased region" description="Pro residues" evidence="2">
    <location>
        <begin position="449"/>
        <end position="461"/>
    </location>
</feature>
<comment type="similarity">
    <text evidence="1">Belongs to the Rv1128c/1148c/1588c/1702c/1945/3466 family.</text>
</comment>
<accession>A0ABP4KWH7</accession>
<evidence type="ECO:0000259" key="3">
    <source>
        <dbReference type="SMART" id="SM00507"/>
    </source>
</evidence>
<gene>
    <name evidence="4" type="ORF">GCM10009741_02990</name>
</gene>
<organism evidence="4 5">
    <name type="scientific">Kribbella lupini</name>
    <dbReference type="NCBI Taxonomy" id="291602"/>
    <lineage>
        <taxon>Bacteria</taxon>
        <taxon>Bacillati</taxon>
        <taxon>Actinomycetota</taxon>
        <taxon>Actinomycetes</taxon>
        <taxon>Propionibacteriales</taxon>
        <taxon>Kribbellaceae</taxon>
        <taxon>Kribbella</taxon>
    </lineage>
</organism>
<dbReference type="InterPro" id="IPR003870">
    <property type="entry name" value="DUF222"/>
</dbReference>
<dbReference type="CDD" id="cd00085">
    <property type="entry name" value="HNHc"/>
    <property type="match status" value="1"/>
</dbReference>
<evidence type="ECO:0000313" key="4">
    <source>
        <dbReference type="EMBL" id="GAA1509480.1"/>
    </source>
</evidence>
<dbReference type="EMBL" id="BAAANC010000001">
    <property type="protein sequence ID" value="GAA1509480.1"/>
    <property type="molecule type" value="Genomic_DNA"/>
</dbReference>
<evidence type="ECO:0000256" key="2">
    <source>
        <dbReference type="SAM" id="MobiDB-lite"/>
    </source>
</evidence>
<dbReference type="SMART" id="SM00507">
    <property type="entry name" value="HNHc"/>
    <property type="match status" value="1"/>
</dbReference>
<evidence type="ECO:0000313" key="5">
    <source>
        <dbReference type="Proteomes" id="UP001500363"/>
    </source>
</evidence>
<dbReference type="InterPro" id="IPR002711">
    <property type="entry name" value="HNH"/>
</dbReference>
<reference evidence="5" key="1">
    <citation type="journal article" date="2019" name="Int. J. Syst. Evol. Microbiol.">
        <title>The Global Catalogue of Microorganisms (GCM) 10K type strain sequencing project: providing services to taxonomists for standard genome sequencing and annotation.</title>
        <authorList>
            <consortium name="The Broad Institute Genomics Platform"/>
            <consortium name="The Broad Institute Genome Sequencing Center for Infectious Disease"/>
            <person name="Wu L."/>
            <person name="Ma J."/>
        </authorList>
    </citation>
    <scope>NUCLEOTIDE SEQUENCE [LARGE SCALE GENOMIC DNA]</scope>
    <source>
        <strain evidence="5">JCM 14303</strain>
    </source>
</reference>
<feature type="compositionally biased region" description="Low complexity" evidence="2">
    <location>
        <begin position="402"/>
        <end position="419"/>
    </location>
</feature>
<feature type="domain" description="HNH nuclease" evidence="3">
    <location>
        <begin position="341"/>
        <end position="391"/>
    </location>
</feature>
<evidence type="ECO:0000256" key="1">
    <source>
        <dbReference type="ARBA" id="ARBA00023450"/>
    </source>
</evidence>
<feature type="region of interest" description="Disordered" evidence="2">
    <location>
        <begin position="402"/>
        <end position="461"/>
    </location>
</feature>